<feature type="domain" description="Protein kinase" evidence="6">
    <location>
        <begin position="1"/>
        <end position="265"/>
    </location>
</feature>
<evidence type="ECO:0000259" key="6">
    <source>
        <dbReference type="PROSITE" id="PS50011"/>
    </source>
</evidence>
<dbReference type="InterPro" id="IPR006665">
    <property type="entry name" value="OmpA-like"/>
</dbReference>
<dbReference type="Pfam" id="PF00691">
    <property type="entry name" value="OmpA"/>
    <property type="match status" value="1"/>
</dbReference>
<dbReference type="Gene3D" id="1.10.510.10">
    <property type="entry name" value="Transferase(Phosphotransferase) domain 1"/>
    <property type="match status" value="1"/>
</dbReference>
<dbReference type="InterPro" id="IPR008266">
    <property type="entry name" value="Tyr_kinase_AS"/>
</dbReference>
<evidence type="ECO:0000256" key="4">
    <source>
        <dbReference type="PROSITE-ProRule" id="PRU00473"/>
    </source>
</evidence>
<dbReference type="PANTHER" id="PTHR30570:SF1">
    <property type="entry name" value="PHOSPHATE-BINDING PROTEIN PSTS"/>
    <property type="match status" value="1"/>
</dbReference>
<dbReference type="Gene3D" id="3.30.200.20">
    <property type="entry name" value="Phosphorylase Kinase, domain 1"/>
    <property type="match status" value="1"/>
</dbReference>
<dbReference type="InterPro" id="IPR000719">
    <property type="entry name" value="Prot_kinase_dom"/>
</dbReference>
<feature type="domain" description="OmpA-like" evidence="7">
    <location>
        <begin position="703"/>
        <end position="817"/>
    </location>
</feature>
<dbReference type="PANTHER" id="PTHR30570">
    <property type="entry name" value="PERIPLASMIC PHOSPHATE BINDING COMPONENT OF PHOSPHATE ABC TRANSPORTER"/>
    <property type="match status" value="1"/>
</dbReference>
<keyword evidence="8" id="KW-0808">Transferase</keyword>
<keyword evidence="2" id="KW-0732">Signal</keyword>
<dbReference type="SUPFAM" id="SSF56112">
    <property type="entry name" value="Protein kinase-like (PK-like)"/>
    <property type="match status" value="1"/>
</dbReference>
<evidence type="ECO:0000256" key="1">
    <source>
        <dbReference type="ARBA" id="ARBA00004370"/>
    </source>
</evidence>
<dbReference type="Gene3D" id="3.40.190.10">
    <property type="entry name" value="Periplasmic binding protein-like II"/>
    <property type="match status" value="2"/>
</dbReference>
<dbReference type="Pfam" id="PF12849">
    <property type="entry name" value="PBP_like_2"/>
    <property type="match status" value="1"/>
</dbReference>
<evidence type="ECO:0000259" key="7">
    <source>
        <dbReference type="PROSITE" id="PS51123"/>
    </source>
</evidence>
<evidence type="ECO:0000313" key="8">
    <source>
        <dbReference type="EMBL" id="WXB19012.1"/>
    </source>
</evidence>
<proteinExistence type="predicted"/>
<dbReference type="InterPro" id="IPR024370">
    <property type="entry name" value="PBP_domain"/>
</dbReference>
<dbReference type="InterPro" id="IPR050811">
    <property type="entry name" value="Phosphate_ABC_transporter"/>
</dbReference>
<accession>A0ABZ2M954</accession>
<dbReference type="PROSITE" id="PS51123">
    <property type="entry name" value="OMPA_2"/>
    <property type="match status" value="1"/>
</dbReference>
<dbReference type="InterPro" id="IPR011009">
    <property type="entry name" value="Kinase-like_dom_sf"/>
</dbReference>
<dbReference type="PROSITE" id="PS50011">
    <property type="entry name" value="PROTEIN_KINASE_DOM"/>
    <property type="match status" value="1"/>
</dbReference>
<dbReference type="GO" id="GO:0016301">
    <property type="term" value="F:kinase activity"/>
    <property type="evidence" value="ECO:0007669"/>
    <property type="project" value="UniProtKB-KW"/>
</dbReference>
<name>A0ABZ2M954_9BACT</name>
<protein>
    <submittedName>
        <fullName evidence="8">Protein kinase</fullName>
    </submittedName>
</protein>
<reference evidence="8 9" key="1">
    <citation type="submission" date="2021-12" db="EMBL/GenBank/DDBJ databases">
        <title>Discovery of the Pendulisporaceae a myxobacterial family with distinct sporulation behavior and unique specialized metabolism.</title>
        <authorList>
            <person name="Garcia R."/>
            <person name="Popoff A."/>
            <person name="Bader C.D."/>
            <person name="Loehr J."/>
            <person name="Walesch S."/>
            <person name="Walt C."/>
            <person name="Boldt J."/>
            <person name="Bunk B."/>
            <person name="Haeckl F.J.F.P.J."/>
            <person name="Gunesch A.P."/>
            <person name="Birkelbach J."/>
            <person name="Nuebel U."/>
            <person name="Pietschmann T."/>
            <person name="Bach T."/>
            <person name="Mueller R."/>
        </authorList>
    </citation>
    <scope>NUCLEOTIDE SEQUENCE [LARGE SCALE GENOMIC DNA]</scope>
    <source>
        <strain evidence="8 9">MSr11954</strain>
    </source>
</reference>
<dbReference type="Proteomes" id="UP001370348">
    <property type="component" value="Chromosome"/>
</dbReference>
<dbReference type="SUPFAM" id="SSF103088">
    <property type="entry name" value="OmpA-like"/>
    <property type="match status" value="1"/>
</dbReference>
<dbReference type="Pfam" id="PF00069">
    <property type="entry name" value="Pkinase"/>
    <property type="match status" value="1"/>
</dbReference>
<keyword evidence="8" id="KW-0418">Kinase</keyword>
<dbReference type="InterPro" id="IPR036737">
    <property type="entry name" value="OmpA-like_sf"/>
</dbReference>
<keyword evidence="9" id="KW-1185">Reference proteome</keyword>
<organism evidence="8 9">
    <name type="scientific">Pendulispora albinea</name>
    <dbReference type="NCBI Taxonomy" id="2741071"/>
    <lineage>
        <taxon>Bacteria</taxon>
        <taxon>Pseudomonadati</taxon>
        <taxon>Myxococcota</taxon>
        <taxon>Myxococcia</taxon>
        <taxon>Myxococcales</taxon>
        <taxon>Sorangiineae</taxon>
        <taxon>Pendulisporaceae</taxon>
        <taxon>Pendulispora</taxon>
    </lineage>
</organism>
<dbReference type="InterPro" id="IPR006664">
    <property type="entry name" value="OMP_bac"/>
</dbReference>
<dbReference type="CDD" id="cd13653">
    <property type="entry name" value="PBP2_phosphate_like_1"/>
    <property type="match status" value="1"/>
</dbReference>
<keyword evidence="3 4" id="KW-0472">Membrane</keyword>
<dbReference type="SUPFAM" id="SSF53850">
    <property type="entry name" value="Periplasmic binding protein-like II"/>
    <property type="match status" value="1"/>
</dbReference>
<dbReference type="Gene3D" id="3.30.1330.60">
    <property type="entry name" value="OmpA-like domain"/>
    <property type="match status" value="1"/>
</dbReference>
<feature type="compositionally biased region" description="Polar residues" evidence="5">
    <location>
        <begin position="323"/>
        <end position="334"/>
    </location>
</feature>
<feature type="region of interest" description="Disordered" evidence="5">
    <location>
        <begin position="319"/>
        <end position="342"/>
    </location>
</feature>
<sequence>MADVYLALQSGPQGFRKLVVVKKLRADVAEEDTYRAMLLDEARLAARLRHPNVVQTLEVGAHDGENFIAMEYLEGQPLGRIATAAFRANRPIEAPLAVQIVIDALSGLHYAHELHDFDGMPLGIVHRDVSPQNIFVTYDGEVKLVDFGIARTVLSNTATAVGTFKGKPSYTAPEQVRGDPIDRRVDVFATGIVLWELLAQRRLFRADTPMEAMHKLLLEEIPRLSTVVHHIHPLLDAICARALEKDASARFETALEMRTALEAYFDEVGVRPLGRDKLGAWVATLFEKERSTVRARISECIRAQDGERSIESVPTLVVAPGASGSTPQSTSHPIYSTLHPPKVPASEAKGRRGTLIMAGVAVAAVAGIAGLFVSNGLRKKAAIAPGSQEAVAALADAGGERVLRLCGSNTIGAELAPALVEAYFKKKGITTTSRTPGKKPASVDIRAGRPDERVQIVSIEAEGTATAFQGLANGTCDVGMASRAVHDDENALLAQKGLGEMRSPANEHVIALDGIAVVVHPNSKVRALDADQLRRVFTGAVKDWSEVGGAQGPISVFARDDASGTYDTFKHFILGKEKLSPAAKRFADSDALSDAVANDPGGIGFIGLAYIRSATALAVSDRGAPPMFPSPFTVTTEGYMLSRRLYFYTGSRPTSPLTRELVTFALSPEGQAAVRASGFVDLSVRVHDADACTGRCSARYLGTIKKARRLSLDFRFRTGKNELDSRGTRDLDRVVSFLNGQPGARVLLLGFSDGTGDATQNLRLSRERAKAVGDELSARGVHPATVDGFGSEMAVASNIDESGRERNRRVEVWLAPE</sequence>
<evidence type="ECO:0000256" key="5">
    <source>
        <dbReference type="SAM" id="MobiDB-lite"/>
    </source>
</evidence>
<evidence type="ECO:0000313" key="9">
    <source>
        <dbReference type="Proteomes" id="UP001370348"/>
    </source>
</evidence>
<dbReference type="CDD" id="cd14014">
    <property type="entry name" value="STKc_PknB_like"/>
    <property type="match status" value="1"/>
</dbReference>
<gene>
    <name evidence="8" type="ORF">LZC94_17455</name>
</gene>
<dbReference type="PRINTS" id="PR01021">
    <property type="entry name" value="OMPADOMAIN"/>
</dbReference>
<dbReference type="PROSITE" id="PS00109">
    <property type="entry name" value="PROTEIN_KINASE_TYR"/>
    <property type="match status" value="1"/>
</dbReference>
<dbReference type="EMBL" id="CP089984">
    <property type="protein sequence ID" value="WXB19012.1"/>
    <property type="molecule type" value="Genomic_DNA"/>
</dbReference>
<evidence type="ECO:0000256" key="3">
    <source>
        <dbReference type="ARBA" id="ARBA00023136"/>
    </source>
</evidence>
<dbReference type="CDD" id="cd07185">
    <property type="entry name" value="OmpA_C-like"/>
    <property type="match status" value="1"/>
</dbReference>
<comment type="subcellular location">
    <subcellularLocation>
        <location evidence="1">Membrane</location>
    </subcellularLocation>
</comment>
<evidence type="ECO:0000256" key="2">
    <source>
        <dbReference type="ARBA" id="ARBA00022729"/>
    </source>
</evidence>